<keyword evidence="3" id="KW-1185">Reference proteome</keyword>
<dbReference type="InterPro" id="IPR031572">
    <property type="entry name" value="DUF4705"/>
</dbReference>
<reference evidence="2" key="1">
    <citation type="submission" date="2025-08" db="UniProtKB">
        <authorList>
            <consortium name="Ensembl"/>
        </authorList>
    </citation>
    <scope>IDENTIFICATION</scope>
</reference>
<sequence>ISPLTTAFPGPVCALLATSPGPEAPQDGLSQSDCSLLESSPALLPGCVYRPNSCLTATSLDSAPAQLLVDFVGPQLPQAKLFRPSSGLTVASPGGLAPALQRSLQACKLPPGGSSRPSLGVPATSAGPHIVLKSATPGPVPGSQRPLQAQHGTSTHASIAAFPGLAFPSSHLLVDPWVHNFLPSASPGPAPHEELDLQLASLGSVSCLQKAYIQAQPLLTVDSPTPSFDRPGSCLSKATSGPAHPSQWPFWAQFVPFWRPLQAQLFLPAAASSGEADLRSFWAWRGHQKGTNLLAGRNLAL</sequence>
<dbReference type="Ensembl" id="ENSPTET00000013493.1">
    <property type="protein sequence ID" value="ENSPTEP00000008856.1"/>
    <property type="gene ID" value="ENSPTEG00000010060.1"/>
</dbReference>
<reference evidence="2" key="2">
    <citation type="submission" date="2025-09" db="UniProtKB">
        <authorList>
            <consortium name="Ensembl"/>
        </authorList>
    </citation>
    <scope>IDENTIFICATION</scope>
</reference>
<dbReference type="Proteomes" id="UP000694416">
    <property type="component" value="Unplaced"/>
</dbReference>
<feature type="domain" description="DUF4705" evidence="1">
    <location>
        <begin position="41"/>
        <end position="88"/>
    </location>
</feature>
<evidence type="ECO:0000313" key="2">
    <source>
        <dbReference type="Ensembl" id="ENSPTEP00000008856.1"/>
    </source>
</evidence>
<feature type="domain" description="DUF4705" evidence="1">
    <location>
        <begin position="95"/>
        <end position="143"/>
    </location>
</feature>
<evidence type="ECO:0000313" key="3">
    <source>
        <dbReference type="Proteomes" id="UP000694416"/>
    </source>
</evidence>
<dbReference type="PANTHER" id="PTHR37553">
    <property type="entry name" value="DUF4705 DOMAIN-CONTAINING PROTEIN"/>
    <property type="match status" value="1"/>
</dbReference>
<dbReference type="PANTHER" id="PTHR37553:SF6">
    <property type="entry name" value="DUF4705 DOMAIN-CONTAINING PROTEIN"/>
    <property type="match status" value="1"/>
</dbReference>
<accession>A0A8C9GXN9</accession>
<organism evidence="2 3">
    <name type="scientific">Piliocolobus tephrosceles</name>
    <name type="common">Ugandan red Colobus</name>
    <dbReference type="NCBI Taxonomy" id="591936"/>
    <lineage>
        <taxon>Eukaryota</taxon>
        <taxon>Metazoa</taxon>
        <taxon>Chordata</taxon>
        <taxon>Craniata</taxon>
        <taxon>Vertebrata</taxon>
        <taxon>Euteleostomi</taxon>
        <taxon>Mammalia</taxon>
        <taxon>Eutheria</taxon>
        <taxon>Euarchontoglires</taxon>
        <taxon>Primates</taxon>
        <taxon>Haplorrhini</taxon>
        <taxon>Catarrhini</taxon>
        <taxon>Cercopithecidae</taxon>
        <taxon>Colobinae</taxon>
        <taxon>Piliocolobus</taxon>
    </lineage>
</organism>
<proteinExistence type="predicted"/>
<protein>
    <recommendedName>
        <fullName evidence="1">DUF4705 domain-containing protein</fullName>
    </recommendedName>
</protein>
<name>A0A8C9GXN9_9PRIM</name>
<dbReference type="Pfam" id="PF15788">
    <property type="entry name" value="DUF4705"/>
    <property type="match status" value="2"/>
</dbReference>
<evidence type="ECO:0000259" key="1">
    <source>
        <dbReference type="Pfam" id="PF15788"/>
    </source>
</evidence>
<dbReference type="AlphaFoldDB" id="A0A8C9GXN9"/>